<feature type="region of interest" description="Disordered" evidence="9">
    <location>
        <begin position="537"/>
        <end position="571"/>
    </location>
</feature>
<dbReference type="Pfam" id="PF00271">
    <property type="entry name" value="Helicase_C"/>
    <property type="match status" value="1"/>
</dbReference>
<feature type="domain" description="Helicase C-terminal" evidence="11">
    <location>
        <begin position="364"/>
        <end position="511"/>
    </location>
</feature>
<reference evidence="14" key="1">
    <citation type="submission" date="2025-08" db="UniProtKB">
        <authorList>
            <consortium name="RefSeq"/>
        </authorList>
    </citation>
    <scope>IDENTIFICATION</scope>
    <source>
        <tissue evidence="14">Total insect</tissue>
    </source>
</reference>
<protein>
    <recommendedName>
        <fullName evidence="1">RNA helicase</fullName>
        <ecNumber evidence="1">3.6.4.13</ecNumber>
    </recommendedName>
</protein>
<name>A0A6P8YSE9_THRPL</name>
<dbReference type="SUPFAM" id="SSF52540">
    <property type="entry name" value="P-loop containing nucleoside triphosphate hydrolases"/>
    <property type="match status" value="1"/>
</dbReference>
<dbReference type="KEGG" id="tpal:117644538"/>
<dbReference type="Proteomes" id="UP000515158">
    <property type="component" value="Unplaced"/>
</dbReference>
<dbReference type="Pfam" id="PF00270">
    <property type="entry name" value="DEAD"/>
    <property type="match status" value="1"/>
</dbReference>
<dbReference type="CDD" id="cd18787">
    <property type="entry name" value="SF2_C_DEAD"/>
    <property type="match status" value="1"/>
</dbReference>
<evidence type="ECO:0000259" key="10">
    <source>
        <dbReference type="PROSITE" id="PS51192"/>
    </source>
</evidence>
<dbReference type="EC" id="3.6.4.13" evidence="1"/>
<evidence type="ECO:0000256" key="5">
    <source>
        <dbReference type="ARBA" id="ARBA00022840"/>
    </source>
</evidence>
<keyword evidence="4 8" id="KW-0347">Helicase</keyword>
<feature type="short sequence motif" description="Q motif" evidence="7">
    <location>
        <begin position="130"/>
        <end position="158"/>
    </location>
</feature>
<dbReference type="AlphaFoldDB" id="A0A6P8YSE9"/>
<evidence type="ECO:0000256" key="2">
    <source>
        <dbReference type="ARBA" id="ARBA00022741"/>
    </source>
</evidence>
<dbReference type="InterPro" id="IPR014014">
    <property type="entry name" value="RNA_helicase_DEAD_Q_motif"/>
</dbReference>
<feature type="compositionally biased region" description="Gly residues" evidence="9">
    <location>
        <begin position="537"/>
        <end position="562"/>
    </location>
</feature>
<sequence>MTFNLLSGLAQVGTRLTNSTSNKLSQLKVLNPNIKMSFRSKSSYGGGSYERKSYGSSNGYSGGGGGGGYKNSSFGSGSSFKPDFSNLTPFVKDFYNPHPTVACRPAHEVEAYRAKHQITVKGHNVPDPITKFAEVSFPDYVESQIMREGFSEPTSIQAQGWPIALSGRNMVGVAQTGSGKTLAYTLPAIVHINAQERLRPGDGPIALVLAPTRELAQQIQIVARDFGSSTRVRSLCVFGGAPRGKQASELRRGVEFLIATPGRLIDFLEAGNTNMRRCTYLVLDEADRMLDMGFEPQIRKIMEQIRPDRQVLMWSATWPTEIRNLANEFLGDFAQVNIGSLELSANKNILQIVDVCRENEKEDKLYALLQEIHNEPENKTIVFAMTKRKVDNLARMVSRAGWKCGAIHGDKSQMDRDAVLRNFRNGKIDILIATDVAARGLDVDDVKFVVNFDYPTNSEDYIHRIGRTGRSSKTGTSYAFFTQDNSKQARDLVNVLKEANQTVNPELESMAARGGGGGGYRGFNRFGSFKGRENRFGGGGSRFGGGGGGGSRFGGKSFGGGERSNSYKKFD</sequence>
<feature type="domain" description="DEAD-box RNA helicase Q" evidence="12">
    <location>
        <begin position="130"/>
        <end position="158"/>
    </location>
</feature>
<dbReference type="PANTHER" id="PTHR47958">
    <property type="entry name" value="ATP-DEPENDENT RNA HELICASE DBP3"/>
    <property type="match status" value="1"/>
</dbReference>
<evidence type="ECO:0000313" key="14">
    <source>
        <dbReference type="RefSeq" id="XP_034239976.1"/>
    </source>
</evidence>
<dbReference type="SMART" id="SM00490">
    <property type="entry name" value="HELICc"/>
    <property type="match status" value="1"/>
</dbReference>
<dbReference type="GO" id="GO:0031047">
    <property type="term" value="P:regulatory ncRNA-mediated gene silencing"/>
    <property type="evidence" value="ECO:0007669"/>
    <property type="project" value="UniProtKB-ARBA"/>
</dbReference>
<dbReference type="InterPro" id="IPR027417">
    <property type="entry name" value="P-loop_NTPase"/>
</dbReference>
<dbReference type="FunFam" id="3.40.50.300:FF:000079">
    <property type="entry name" value="probable ATP-dependent RNA helicase DDX17"/>
    <property type="match status" value="1"/>
</dbReference>
<dbReference type="PROSITE" id="PS51192">
    <property type="entry name" value="HELICASE_ATP_BIND_1"/>
    <property type="match status" value="1"/>
</dbReference>
<dbReference type="InterPro" id="IPR011545">
    <property type="entry name" value="DEAD/DEAH_box_helicase_dom"/>
</dbReference>
<organism evidence="14">
    <name type="scientific">Thrips palmi</name>
    <name type="common">Melon thrips</name>
    <dbReference type="NCBI Taxonomy" id="161013"/>
    <lineage>
        <taxon>Eukaryota</taxon>
        <taxon>Metazoa</taxon>
        <taxon>Ecdysozoa</taxon>
        <taxon>Arthropoda</taxon>
        <taxon>Hexapoda</taxon>
        <taxon>Insecta</taxon>
        <taxon>Pterygota</taxon>
        <taxon>Neoptera</taxon>
        <taxon>Paraneoptera</taxon>
        <taxon>Thysanoptera</taxon>
        <taxon>Terebrantia</taxon>
        <taxon>Thripoidea</taxon>
        <taxon>Thripidae</taxon>
        <taxon>Thrips</taxon>
    </lineage>
</organism>
<gene>
    <name evidence="14" type="primary">LOC117644538</name>
</gene>
<dbReference type="PROSITE" id="PS51195">
    <property type="entry name" value="Q_MOTIF"/>
    <property type="match status" value="1"/>
</dbReference>
<keyword evidence="2 8" id="KW-0547">Nucleotide-binding</keyword>
<evidence type="ECO:0000256" key="8">
    <source>
        <dbReference type="RuleBase" id="RU000492"/>
    </source>
</evidence>
<evidence type="ECO:0000256" key="6">
    <source>
        <dbReference type="ARBA" id="ARBA00047984"/>
    </source>
</evidence>
<dbReference type="InterPro" id="IPR014001">
    <property type="entry name" value="Helicase_ATP-bd"/>
</dbReference>
<evidence type="ECO:0000256" key="7">
    <source>
        <dbReference type="PROSITE-ProRule" id="PRU00552"/>
    </source>
</evidence>
<proteinExistence type="inferred from homology"/>
<dbReference type="OrthoDB" id="196131at2759"/>
<dbReference type="GO" id="GO:0016787">
    <property type="term" value="F:hydrolase activity"/>
    <property type="evidence" value="ECO:0007669"/>
    <property type="project" value="UniProtKB-KW"/>
</dbReference>
<dbReference type="FunFam" id="3.40.50.300:FF:000008">
    <property type="entry name" value="ATP-dependent RNA helicase RhlB"/>
    <property type="match status" value="1"/>
</dbReference>
<dbReference type="GO" id="GO:0003676">
    <property type="term" value="F:nucleic acid binding"/>
    <property type="evidence" value="ECO:0007669"/>
    <property type="project" value="InterPro"/>
</dbReference>
<keyword evidence="13" id="KW-1185">Reference proteome</keyword>
<comment type="catalytic activity">
    <reaction evidence="6">
        <text>ATP + H2O = ADP + phosphate + H(+)</text>
        <dbReference type="Rhea" id="RHEA:13065"/>
        <dbReference type="ChEBI" id="CHEBI:15377"/>
        <dbReference type="ChEBI" id="CHEBI:15378"/>
        <dbReference type="ChEBI" id="CHEBI:30616"/>
        <dbReference type="ChEBI" id="CHEBI:43474"/>
        <dbReference type="ChEBI" id="CHEBI:456216"/>
        <dbReference type="EC" id="3.6.4.13"/>
    </reaction>
</comment>
<keyword evidence="3 8" id="KW-0378">Hydrolase</keyword>
<dbReference type="InterPro" id="IPR001650">
    <property type="entry name" value="Helicase_C-like"/>
</dbReference>
<dbReference type="GeneID" id="117644538"/>
<evidence type="ECO:0000256" key="4">
    <source>
        <dbReference type="ARBA" id="ARBA00022806"/>
    </source>
</evidence>
<evidence type="ECO:0000256" key="1">
    <source>
        <dbReference type="ARBA" id="ARBA00012552"/>
    </source>
</evidence>
<dbReference type="InterPro" id="IPR000629">
    <property type="entry name" value="RNA-helicase_DEAD-box_CS"/>
</dbReference>
<dbReference type="GO" id="GO:0005524">
    <property type="term" value="F:ATP binding"/>
    <property type="evidence" value="ECO:0007669"/>
    <property type="project" value="UniProtKB-KW"/>
</dbReference>
<feature type="domain" description="Helicase ATP-binding" evidence="10">
    <location>
        <begin position="161"/>
        <end position="336"/>
    </location>
</feature>
<evidence type="ECO:0000259" key="12">
    <source>
        <dbReference type="PROSITE" id="PS51195"/>
    </source>
</evidence>
<dbReference type="SMART" id="SM00487">
    <property type="entry name" value="DEXDc"/>
    <property type="match status" value="1"/>
</dbReference>
<dbReference type="PROSITE" id="PS00039">
    <property type="entry name" value="DEAD_ATP_HELICASE"/>
    <property type="match status" value="1"/>
</dbReference>
<evidence type="ECO:0000256" key="9">
    <source>
        <dbReference type="SAM" id="MobiDB-lite"/>
    </source>
</evidence>
<evidence type="ECO:0000256" key="3">
    <source>
        <dbReference type="ARBA" id="ARBA00022801"/>
    </source>
</evidence>
<evidence type="ECO:0000313" key="13">
    <source>
        <dbReference type="Proteomes" id="UP000515158"/>
    </source>
</evidence>
<dbReference type="PROSITE" id="PS51194">
    <property type="entry name" value="HELICASE_CTER"/>
    <property type="match status" value="1"/>
</dbReference>
<accession>A0A6P8YSE9</accession>
<dbReference type="InParanoid" id="A0A6P8YSE9"/>
<dbReference type="Gene3D" id="3.40.50.300">
    <property type="entry name" value="P-loop containing nucleotide triphosphate hydrolases"/>
    <property type="match status" value="2"/>
</dbReference>
<keyword evidence="5 8" id="KW-0067">ATP-binding</keyword>
<dbReference type="GO" id="GO:0003724">
    <property type="term" value="F:RNA helicase activity"/>
    <property type="evidence" value="ECO:0007669"/>
    <property type="project" value="UniProtKB-EC"/>
</dbReference>
<comment type="similarity">
    <text evidence="8">Belongs to the DEAD box helicase family.</text>
</comment>
<evidence type="ECO:0000259" key="11">
    <source>
        <dbReference type="PROSITE" id="PS51194"/>
    </source>
</evidence>
<dbReference type="RefSeq" id="XP_034239976.1">
    <property type="nucleotide sequence ID" value="XM_034384085.1"/>
</dbReference>